<name>A0A848BAM8_9FIRM</name>
<protein>
    <submittedName>
        <fullName evidence="1">Uncharacterized protein</fullName>
    </submittedName>
</protein>
<accession>A0A848BAM8</accession>
<comment type="caution">
    <text evidence="1">The sequence shown here is derived from an EMBL/GenBank/DDBJ whole genome shotgun (WGS) entry which is preliminary data.</text>
</comment>
<dbReference type="AlphaFoldDB" id="A0A848BAM8"/>
<dbReference type="RefSeq" id="WP_164176384.1">
    <property type="nucleotide sequence ID" value="NZ_JABAFA010000021.1"/>
</dbReference>
<proteinExistence type="predicted"/>
<gene>
    <name evidence="1" type="ORF">HF878_06715</name>
</gene>
<dbReference type="Proteomes" id="UP000543804">
    <property type="component" value="Unassembled WGS sequence"/>
</dbReference>
<keyword evidence="2" id="KW-1185">Reference proteome</keyword>
<dbReference type="EMBL" id="JABAFA010000021">
    <property type="protein sequence ID" value="NMD99164.1"/>
    <property type="molecule type" value="Genomic_DNA"/>
</dbReference>
<organism evidence="1 2">
    <name type="scientific">Selenomonas bovis</name>
    <dbReference type="NCBI Taxonomy" id="416586"/>
    <lineage>
        <taxon>Bacteria</taxon>
        <taxon>Bacillati</taxon>
        <taxon>Bacillota</taxon>
        <taxon>Negativicutes</taxon>
        <taxon>Selenomonadales</taxon>
        <taxon>Selenomonadaceae</taxon>
        <taxon>Selenomonas</taxon>
    </lineage>
</organism>
<reference evidence="1 2" key="1">
    <citation type="submission" date="2020-04" db="EMBL/GenBank/DDBJ databases">
        <authorList>
            <person name="Hitch T.C.A."/>
            <person name="Wylensek D."/>
            <person name="Clavel T."/>
        </authorList>
    </citation>
    <scope>NUCLEOTIDE SEQUENCE [LARGE SCALE GENOMIC DNA]</scope>
    <source>
        <strain evidence="1 2">PG-130-P53-12</strain>
    </source>
</reference>
<sequence>MLVDTLCSVAFYCQRCGQIEITDVPVFTGHGQQVLRCSHCGAEKAKLRFEPHSGLVIETACSVCGSKNRLVYPLRQLRGLRFEKVYCGTDHFELGYIGRWQDLAEFLDFNAAEYDALHPQDAYNFMERQQILLEAFNRLHDLAAEGDLLCPCGGHEFTADIAEDAIHLECTRCGSYAVIPARTPEDLRQLQPGCEVTFLRPDLIRNR</sequence>
<evidence type="ECO:0000313" key="2">
    <source>
        <dbReference type="Proteomes" id="UP000543804"/>
    </source>
</evidence>
<evidence type="ECO:0000313" key="1">
    <source>
        <dbReference type="EMBL" id="NMD99164.1"/>
    </source>
</evidence>